<keyword evidence="3" id="KW-1185">Reference proteome</keyword>
<evidence type="ECO:0000313" key="2">
    <source>
        <dbReference type="EMBL" id="GIH04523.1"/>
    </source>
</evidence>
<evidence type="ECO:0000256" key="1">
    <source>
        <dbReference type="SAM" id="Phobius"/>
    </source>
</evidence>
<dbReference type="AlphaFoldDB" id="A0A8J3Q771"/>
<protein>
    <recommendedName>
        <fullName evidence="4">WD40 repeat domain-containing protein</fullName>
    </recommendedName>
</protein>
<reference evidence="2" key="1">
    <citation type="submission" date="2021-01" db="EMBL/GenBank/DDBJ databases">
        <title>Whole genome shotgun sequence of Rhizocola hellebori NBRC 109834.</title>
        <authorList>
            <person name="Komaki H."/>
            <person name="Tamura T."/>
        </authorList>
    </citation>
    <scope>NUCLEOTIDE SEQUENCE</scope>
    <source>
        <strain evidence="2">NBRC 109834</strain>
    </source>
</reference>
<dbReference type="Proteomes" id="UP000612899">
    <property type="component" value="Unassembled WGS sequence"/>
</dbReference>
<dbReference type="EMBL" id="BONY01000013">
    <property type="protein sequence ID" value="GIH04523.1"/>
    <property type="molecule type" value="Genomic_DNA"/>
</dbReference>
<dbReference type="SUPFAM" id="SSF50969">
    <property type="entry name" value="YVTN repeat-like/Quinoprotein amine dehydrogenase"/>
    <property type="match status" value="1"/>
</dbReference>
<evidence type="ECO:0008006" key="4">
    <source>
        <dbReference type="Google" id="ProtNLM"/>
    </source>
</evidence>
<sequence>MTRLRDALRDVADSYPALRPPPPGMFDRARKARNRRRVAAGAAAVFALLAIGFTIRLLPPAPLVTAGSANVPSYFIEPPKWTADLRDAPIERATMAFVMESDLETLVIVGPDSAYRTYPIPARGPSPWTASFQLSPDGRSLLVAKKSTAELLDLASGRVRTLSAGVPLAWSRDGSQAIMASLDNGELRVVRMPSGQVAWRIPVQSSEPLVAAAFSPDGTQVAVQQGDTLSVRTPTGVLWSTTVGSRLYLAGPLCWTEDGSKIALAKLSSTTIFDLLNASNGRSAGQILSRGGLNYVGEQGRTDGLPAVVGWRGGYPIANIGNRALFHLNISYNVVMTAAVGTSELQLASDGTDWAPTDPSPPEPGPALQRYRPLVSLAALGLLVMFGLVAGVLRLVRPLRRLRARA</sequence>
<comment type="caution">
    <text evidence="2">The sequence shown here is derived from an EMBL/GenBank/DDBJ whole genome shotgun (WGS) entry which is preliminary data.</text>
</comment>
<dbReference type="Gene3D" id="2.130.10.10">
    <property type="entry name" value="YVTN repeat-like/Quinoprotein amine dehydrogenase"/>
    <property type="match status" value="1"/>
</dbReference>
<proteinExistence type="predicted"/>
<dbReference type="InterPro" id="IPR015943">
    <property type="entry name" value="WD40/YVTN_repeat-like_dom_sf"/>
</dbReference>
<organism evidence="2 3">
    <name type="scientific">Rhizocola hellebori</name>
    <dbReference type="NCBI Taxonomy" id="1392758"/>
    <lineage>
        <taxon>Bacteria</taxon>
        <taxon>Bacillati</taxon>
        <taxon>Actinomycetota</taxon>
        <taxon>Actinomycetes</taxon>
        <taxon>Micromonosporales</taxon>
        <taxon>Micromonosporaceae</taxon>
        <taxon>Rhizocola</taxon>
    </lineage>
</organism>
<keyword evidence="1" id="KW-1133">Transmembrane helix</keyword>
<accession>A0A8J3Q771</accession>
<dbReference type="InterPro" id="IPR011044">
    <property type="entry name" value="Quino_amine_DH_bsu"/>
</dbReference>
<feature type="transmembrane region" description="Helical" evidence="1">
    <location>
        <begin position="374"/>
        <end position="396"/>
    </location>
</feature>
<keyword evidence="1" id="KW-0472">Membrane</keyword>
<feature type="transmembrane region" description="Helical" evidence="1">
    <location>
        <begin position="38"/>
        <end position="58"/>
    </location>
</feature>
<keyword evidence="1" id="KW-0812">Transmembrane</keyword>
<dbReference type="RefSeq" id="WP_203908404.1">
    <property type="nucleotide sequence ID" value="NZ_BONY01000013.1"/>
</dbReference>
<gene>
    <name evidence="2" type="ORF">Rhe02_25900</name>
</gene>
<name>A0A8J3Q771_9ACTN</name>
<evidence type="ECO:0000313" key="3">
    <source>
        <dbReference type="Proteomes" id="UP000612899"/>
    </source>
</evidence>